<dbReference type="RefSeq" id="WP_092084926.1">
    <property type="nucleotide sequence ID" value="NZ_FMZW01000021.1"/>
</dbReference>
<dbReference type="GO" id="GO:0008684">
    <property type="term" value="F:2-oxopent-4-enoate hydratase activity"/>
    <property type="evidence" value="ECO:0007669"/>
    <property type="project" value="TreeGrafter"/>
</dbReference>
<dbReference type="InterPro" id="IPR050772">
    <property type="entry name" value="Hydratase-Decarb/MhpD_sf"/>
</dbReference>
<proteinExistence type="predicted"/>
<organism evidence="3 4">
    <name type="scientific">Bradyrhizobium brasilense</name>
    <dbReference type="NCBI Taxonomy" id="1419277"/>
    <lineage>
        <taxon>Bacteria</taxon>
        <taxon>Pseudomonadati</taxon>
        <taxon>Pseudomonadota</taxon>
        <taxon>Alphaproteobacteria</taxon>
        <taxon>Hyphomicrobiales</taxon>
        <taxon>Nitrobacteraceae</taxon>
        <taxon>Bradyrhizobium</taxon>
    </lineage>
</organism>
<dbReference type="Gene3D" id="3.90.850.10">
    <property type="entry name" value="Fumarylacetoacetase-like, C-terminal domain"/>
    <property type="match status" value="1"/>
</dbReference>
<dbReference type="Pfam" id="PF01557">
    <property type="entry name" value="FAA_hydrolase"/>
    <property type="match status" value="1"/>
</dbReference>
<dbReference type="PANTHER" id="PTHR30143:SF0">
    <property type="entry name" value="2-KETO-4-PENTENOATE HYDRATASE"/>
    <property type="match status" value="1"/>
</dbReference>
<dbReference type="InterPro" id="IPR011234">
    <property type="entry name" value="Fumarylacetoacetase-like_C"/>
</dbReference>
<dbReference type="GO" id="GO:0005737">
    <property type="term" value="C:cytoplasm"/>
    <property type="evidence" value="ECO:0007669"/>
    <property type="project" value="TreeGrafter"/>
</dbReference>
<evidence type="ECO:0000256" key="1">
    <source>
        <dbReference type="ARBA" id="ARBA00023239"/>
    </source>
</evidence>
<sequence length="261" mass="27877">MDRVLAAAKAIASARRSRAPLKALLKDVVPRDEAEGYQVQYALHALMQPHVGSLVGYKIGCTSAVMQEYINIPHPCVGGVFEKVVHDSGVRLPAAEFVHVGVECEIAVRLARNLAPSEAPFTAEWVAEAIDAYYPAIEIVDDRYVKWETLGAPTLIADDFFAAGCVLGEEVPRITVPDLRAVAGRAIVNGKEEGRGTGADVLGHPHNALAWLANHLATEGRGLHAGQIVLTGSLVKTVWLNAGDTVVMELDGLGKVEATFT</sequence>
<dbReference type="Proteomes" id="UP000199245">
    <property type="component" value="Unassembled WGS sequence"/>
</dbReference>
<keyword evidence="1" id="KW-0456">Lyase</keyword>
<protein>
    <submittedName>
        <fullName evidence="3">2-oxo-3-hexenedioate decarboxylase/2-keto-4-pentenoate hydratase</fullName>
    </submittedName>
</protein>
<evidence type="ECO:0000313" key="4">
    <source>
        <dbReference type="Proteomes" id="UP000199245"/>
    </source>
</evidence>
<name>A0A1G7AUL5_9BRAD</name>
<evidence type="ECO:0000313" key="3">
    <source>
        <dbReference type="EMBL" id="SDE18257.1"/>
    </source>
</evidence>
<dbReference type="EMBL" id="FMZW01000021">
    <property type="protein sequence ID" value="SDE18257.1"/>
    <property type="molecule type" value="Genomic_DNA"/>
</dbReference>
<dbReference type="InterPro" id="IPR036663">
    <property type="entry name" value="Fumarylacetoacetase_C_sf"/>
</dbReference>
<dbReference type="AlphaFoldDB" id="A0A1G7AUL5"/>
<evidence type="ECO:0000259" key="2">
    <source>
        <dbReference type="Pfam" id="PF01557"/>
    </source>
</evidence>
<accession>A0A1G7AUL5</accession>
<feature type="domain" description="Fumarylacetoacetase-like C-terminal" evidence="2">
    <location>
        <begin position="84"/>
        <end position="260"/>
    </location>
</feature>
<reference evidence="3 4" key="1">
    <citation type="submission" date="2016-10" db="EMBL/GenBank/DDBJ databases">
        <authorList>
            <person name="de Groot N.N."/>
        </authorList>
    </citation>
    <scope>NUCLEOTIDE SEQUENCE [LARGE SCALE GENOMIC DNA]</scope>
    <source>
        <strain evidence="3 4">R5</strain>
    </source>
</reference>
<dbReference type="PANTHER" id="PTHR30143">
    <property type="entry name" value="ACID HYDRATASE"/>
    <property type="match status" value="1"/>
</dbReference>
<dbReference type="SUPFAM" id="SSF56529">
    <property type="entry name" value="FAH"/>
    <property type="match status" value="1"/>
</dbReference>
<gene>
    <name evidence="3" type="ORF">SAMN05216337_102165</name>
</gene>